<keyword evidence="11" id="KW-1185">Reference proteome</keyword>
<dbReference type="InterPro" id="IPR032807">
    <property type="entry name" value="GNVR"/>
</dbReference>
<feature type="domain" description="Polysaccharide chain length determinant N-terminal" evidence="8">
    <location>
        <begin position="10"/>
        <end position="98"/>
    </location>
</feature>
<comment type="similarity">
    <text evidence="2">Belongs to the CpsC/CapA family.</text>
</comment>
<proteinExistence type="inferred from homology"/>
<reference evidence="10 11" key="1">
    <citation type="submission" date="2020-02" db="EMBL/GenBank/DDBJ databases">
        <authorList>
            <person name="Zheng R.K."/>
            <person name="Sun C.M."/>
        </authorList>
    </citation>
    <scope>NUCLEOTIDE SEQUENCE [LARGE SCALE GENOMIC DNA]</scope>
    <source>
        <strain evidence="11">zrk13</strain>
    </source>
</reference>
<dbReference type="GO" id="GO:0005886">
    <property type="term" value="C:plasma membrane"/>
    <property type="evidence" value="ECO:0007669"/>
    <property type="project" value="UniProtKB-SubCell"/>
</dbReference>
<evidence type="ECO:0000256" key="5">
    <source>
        <dbReference type="ARBA" id="ARBA00022989"/>
    </source>
</evidence>
<dbReference type="GO" id="GO:0004713">
    <property type="term" value="F:protein tyrosine kinase activity"/>
    <property type="evidence" value="ECO:0007669"/>
    <property type="project" value="TreeGrafter"/>
</dbReference>
<keyword evidence="4 7" id="KW-0812">Transmembrane</keyword>
<organism evidence="10 11">
    <name type="scientific">Candidatus Xianfuyuplasma coldseepsis</name>
    <dbReference type="NCBI Taxonomy" id="2782163"/>
    <lineage>
        <taxon>Bacteria</taxon>
        <taxon>Bacillati</taxon>
        <taxon>Mycoplasmatota</taxon>
        <taxon>Mollicutes</taxon>
        <taxon>Candidatus Izemoplasmatales</taxon>
        <taxon>Candidatus Izemoplasmataceae</taxon>
        <taxon>Candidatus Xianfuyuplasma</taxon>
    </lineage>
</organism>
<evidence type="ECO:0000256" key="7">
    <source>
        <dbReference type="SAM" id="Phobius"/>
    </source>
</evidence>
<evidence type="ECO:0000256" key="4">
    <source>
        <dbReference type="ARBA" id="ARBA00022692"/>
    </source>
</evidence>
<evidence type="ECO:0000256" key="1">
    <source>
        <dbReference type="ARBA" id="ARBA00004651"/>
    </source>
</evidence>
<evidence type="ECO:0008006" key="12">
    <source>
        <dbReference type="Google" id="ProtNLM"/>
    </source>
</evidence>
<dbReference type="RefSeq" id="WP_258878153.1">
    <property type="nucleotide sequence ID" value="NZ_CP048914.1"/>
</dbReference>
<evidence type="ECO:0000259" key="8">
    <source>
        <dbReference type="Pfam" id="PF02706"/>
    </source>
</evidence>
<dbReference type="KEGG" id="xcl:G4Z02_01840"/>
<dbReference type="AlphaFoldDB" id="A0A7L7KRV9"/>
<dbReference type="Pfam" id="PF02706">
    <property type="entry name" value="Wzz"/>
    <property type="match status" value="1"/>
</dbReference>
<evidence type="ECO:0000259" key="9">
    <source>
        <dbReference type="Pfam" id="PF13807"/>
    </source>
</evidence>
<dbReference type="PANTHER" id="PTHR32309">
    <property type="entry name" value="TYROSINE-PROTEIN KINASE"/>
    <property type="match status" value="1"/>
</dbReference>
<sequence>MNPEVNPEVEIDLVSLFRVLLRKWWLIAAITAVGLAITGAYAYVMLDDVYTAESSMIVQVTNTSDSDYTNLLTGQRLVDTYSEIAKSNRVLTELADNLDLDYTASQLRNMITVNAVNDTLIIELSVEMEDPALAKDIANEVVAIVQQLSTEFEGLDNVEVLDVAATPENPSGPNRVLYMAVGILLGGMIGVGIVLGMEYLDKDIKKAKDIEQYLDLRVLGTIPFYEMDEEVA</sequence>
<accession>A0A7L7KRV9</accession>
<keyword evidence="5 7" id="KW-1133">Transmembrane helix</keyword>
<dbReference type="InterPro" id="IPR003856">
    <property type="entry name" value="LPS_length_determ_N"/>
</dbReference>
<evidence type="ECO:0000256" key="3">
    <source>
        <dbReference type="ARBA" id="ARBA00022475"/>
    </source>
</evidence>
<dbReference type="PANTHER" id="PTHR32309:SF13">
    <property type="entry name" value="FERRIC ENTEROBACTIN TRANSPORT PROTEIN FEPE"/>
    <property type="match status" value="1"/>
</dbReference>
<keyword evidence="3" id="KW-1003">Cell membrane</keyword>
<comment type="subcellular location">
    <subcellularLocation>
        <location evidence="1">Cell membrane</location>
        <topology evidence="1">Multi-pass membrane protein</topology>
    </subcellularLocation>
</comment>
<evidence type="ECO:0000313" key="11">
    <source>
        <dbReference type="Proteomes" id="UP000514720"/>
    </source>
</evidence>
<dbReference type="Pfam" id="PF13807">
    <property type="entry name" value="GNVR"/>
    <property type="match status" value="1"/>
</dbReference>
<feature type="transmembrane region" description="Helical" evidence="7">
    <location>
        <begin position="24"/>
        <end position="46"/>
    </location>
</feature>
<evidence type="ECO:0000313" key="10">
    <source>
        <dbReference type="EMBL" id="QMS84538.1"/>
    </source>
</evidence>
<feature type="transmembrane region" description="Helical" evidence="7">
    <location>
        <begin position="176"/>
        <end position="200"/>
    </location>
</feature>
<dbReference type="Proteomes" id="UP000514720">
    <property type="component" value="Chromosome"/>
</dbReference>
<feature type="domain" description="Tyrosine-protein kinase G-rich" evidence="9">
    <location>
        <begin position="154"/>
        <end position="195"/>
    </location>
</feature>
<keyword evidence="6 7" id="KW-0472">Membrane</keyword>
<evidence type="ECO:0000256" key="6">
    <source>
        <dbReference type="ARBA" id="ARBA00023136"/>
    </source>
</evidence>
<dbReference type="EMBL" id="CP048914">
    <property type="protein sequence ID" value="QMS84538.1"/>
    <property type="molecule type" value="Genomic_DNA"/>
</dbReference>
<name>A0A7L7KRV9_9MOLU</name>
<protein>
    <recommendedName>
        <fullName evidence="12">Capsular polysaccharide biosynthesis protein</fullName>
    </recommendedName>
</protein>
<dbReference type="InterPro" id="IPR050445">
    <property type="entry name" value="Bact_polysacc_biosynth/exp"/>
</dbReference>
<evidence type="ECO:0000256" key="2">
    <source>
        <dbReference type="ARBA" id="ARBA00006683"/>
    </source>
</evidence>
<gene>
    <name evidence="10" type="ORF">G4Z02_01840</name>
</gene>